<name>A0A830HVA0_9CHLO</name>
<evidence type="ECO:0000256" key="1">
    <source>
        <dbReference type="SAM" id="MobiDB-lite"/>
    </source>
</evidence>
<comment type="caution">
    <text evidence="3">The sequence shown here is derived from an EMBL/GenBank/DDBJ whole genome shotgun (WGS) entry which is preliminary data.</text>
</comment>
<proteinExistence type="predicted"/>
<dbReference type="EMBL" id="BNJQ01000034">
    <property type="protein sequence ID" value="GHP11376.1"/>
    <property type="molecule type" value="Genomic_DNA"/>
</dbReference>
<dbReference type="Pfam" id="PF20670">
    <property type="entry name" value="DUF6816"/>
    <property type="match status" value="1"/>
</dbReference>
<dbReference type="OrthoDB" id="195555at2759"/>
<gene>
    <name evidence="3" type="ORF">PPROV_001010400</name>
</gene>
<feature type="region of interest" description="Disordered" evidence="1">
    <location>
        <begin position="15"/>
        <end position="51"/>
    </location>
</feature>
<accession>A0A830HVA0</accession>
<dbReference type="AlphaFoldDB" id="A0A830HVA0"/>
<feature type="compositionally biased region" description="Basic residues" evidence="1">
    <location>
        <begin position="35"/>
        <end position="46"/>
    </location>
</feature>
<evidence type="ECO:0000259" key="2">
    <source>
        <dbReference type="Pfam" id="PF20670"/>
    </source>
</evidence>
<protein>
    <recommendedName>
        <fullName evidence="2">DUF6816 domain-containing protein</fullName>
    </recommendedName>
</protein>
<sequence length="415" mass="45881">MSAVSHSAYGHVCRSHTRSSSSASASHSSQAQGQYRRHGRRHRRISPHTYLSRSWGHTTRRSFEVSSSCLSSASCSCLLSPPSPISVSTSTSMMMCPDDGDDDDVTNKLNIMKGRRRLLVALCTTTSATAAALTSPTRPFSANAADLSLSERMRAPKSLVKPVVVGARPKMTAFPDWLEGTWQVQANFDGYAFPNQKLFDMQTLLRDRDVPGFTKASLCWLADVGLSPASYQVRFTRDDKSGNVYEDRNFNIVSLLDGYLDASNDKSVVEEMEYSPTDNVNRATLRLRSGVVGSVERIELFTNSREYEQGNNDDFYAAESFRQVNLGYSAQGYGRSAVTNYDYTCVWNYTRQQDDANTASGSLVVAAYLQSNDAERFTARAGSSVPQVNNLLQASTAPCVVYQTSFKMTKMDRLN</sequence>
<dbReference type="Proteomes" id="UP000660262">
    <property type="component" value="Unassembled WGS sequence"/>
</dbReference>
<feature type="compositionally biased region" description="Low complexity" evidence="1">
    <location>
        <begin position="18"/>
        <end position="29"/>
    </location>
</feature>
<feature type="domain" description="DUF6816" evidence="2">
    <location>
        <begin position="170"/>
        <end position="385"/>
    </location>
</feature>
<evidence type="ECO:0000313" key="3">
    <source>
        <dbReference type="EMBL" id="GHP11376.1"/>
    </source>
</evidence>
<reference evidence="3" key="1">
    <citation type="submission" date="2020-10" db="EMBL/GenBank/DDBJ databases">
        <title>Unveiling of a novel bifunctional photoreceptor, Dualchrome1, isolated from a cosmopolitan green alga.</title>
        <authorList>
            <person name="Suzuki S."/>
            <person name="Kawachi M."/>
        </authorList>
    </citation>
    <scope>NUCLEOTIDE SEQUENCE</scope>
    <source>
        <strain evidence="3">NIES 2893</strain>
    </source>
</reference>
<keyword evidence="4" id="KW-1185">Reference proteome</keyword>
<evidence type="ECO:0000313" key="4">
    <source>
        <dbReference type="Proteomes" id="UP000660262"/>
    </source>
</evidence>
<dbReference type="InterPro" id="IPR049213">
    <property type="entry name" value="DUF6816"/>
</dbReference>
<organism evidence="3 4">
    <name type="scientific">Pycnococcus provasolii</name>
    <dbReference type="NCBI Taxonomy" id="41880"/>
    <lineage>
        <taxon>Eukaryota</taxon>
        <taxon>Viridiplantae</taxon>
        <taxon>Chlorophyta</taxon>
        <taxon>Pseudoscourfieldiophyceae</taxon>
        <taxon>Pseudoscourfieldiales</taxon>
        <taxon>Pycnococcaceae</taxon>
        <taxon>Pycnococcus</taxon>
    </lineage>
</organism>